<sequence>MPSAIRPHAYTKLEAEDPEELSHRRAQFLIYKAMQQIEKQRPKPSVGISKLKTKIGRRLRKLGRCLEAGVGAAGACVARQLKRLVCCKESQPRSASRSGGRVA</sequence>
<proteinExistence type="predicted"/>
<dbReference type="AlphaFoldDB" id="A0A7N0REM1"/>
<accession>A0A7N0REM1</accession>
<keyword evidence="2" id="KW-1185">Reference proteome</keyword>
<dbReference type="PANTHER" id="PTHR35687">
    <property type="entry name" value="OS07G0516700 PROTEIN"/>
    <property type="match status" value="1"/>
</dbReference>
<evidence type="ECO:0000313" key="2">
    <source>
        <dbReference type="Proteomes" id="UP000594263"/>
    </source>
</evidence>
<evidence type="ECO:0000313" key="1">
    <source>
        <dbReference type="EnsemblPlants" id="Kaladp0010s0119.1.v1.1.CDS.1"/>
    </source>
</evidence>
<dbReference type="EnsemblPlants" id="Kaladp0010s0119.1.v1.1">
    <property type="protein sequence ID" value="Kaladp0010s0119.1.v1.1.CDS.1"/>
    <property type="gene ID" value="Kaladp0010s0119.v1.1"/>
</dbReference>
<organism evidence="1 2">
    <name type="scientific">Kalanchoe fedtschenkoi</name>
    <name type="common">Lavender scallops</name>
    <name type="synonym">South American air plant</name>
    <dbReference type="NCBI Taxonomy" id="63787"/>
    <lineage>
        <taxon>Eukaryota</taxon>
        <taxon>Viridiplantae</taxon>
        <taxon>Streptophyta</taxon>
        <taxon>Embryophyta</taxon>
        <taxon>Tracheophyta</taxon>
        <taxon>Spermatophyta</taxon>
        <taxon>Magnoliopsida</taxon>
        <taxon>eudicotyledons</taxon>
        <taxon>Gunneridae</taxon>
        <taxon>Pentapetalae</taxon>
        <taxon>Saxifragales</taxon>
        <taxon>Crassulaceae</taxon>
        <taxon>Kalanchoe</taxon>
    </lineage>
</organism>
<reference evidence="1" key="1">
    <citation type="submission" date="2021-01" db="UniProtKB">
        <authorList>
            <consortium name="EnsemblPlants"/>
        </authorList>
    </citation>
    <scope>IDENTIFICATION</scope>
</reference>
<dbReference type="PANTHER" id="PTHR35687:SF1">
    <property type="entry name" value="OS07G0516700 PROTEIN"/>
    <property type="match status" value="1"/>
</dbReference>
<dbReference type="OMA" id="YSKMEID"/>
<protein>
    <submittedName>
        <fullName evidence="1">Uncharacterized protein</fullName>
    </submittedName>
</protein>
<dbReference type="Proteomes" id="UP000594263">
    <property type="component" value="Unplaced"/>
</dbReference>
<name>A0A7N0REM1_KALFE</name>
<dbReference type="Gramene" id="Kaladp0010s0119.1.v1.1">
    <property type="protein sequence ID" value="Kaladp0010s0119.1.v1.1.CDS.1"/>
    <property type="gene ID" value="Kaladp0010s0119.v1.1"/>
</dbReference>